<dbReference type="SUPFAM" id="SSF56112">
    <property type="entry name" value="Protein kinase-like (PK-like)"/>
    <property type="match status" value="1"/>
</dbReference>
<dbReference type="InterPro" id="IPR017441">
    <property type="entry name" value="Protein_kinase_ATP_BS"/>
</dbReference>
<keyword evidence="1" id="KW-0808">Transferase</keyword>
<keyword evidence="3 13" id="KW-0418">Kinase</keyword>
<comment type="catalytic activity">
    <reaction evidence="7">
        <text>L-seryl-[protein] + ATP = O-phospho-L-seryl-[protein] + ADP + H(+)</text>
        <dbReference type="Rhea" id="RHEA:17989"/>
        <dbReference type="Rhea" id="RHEA-COMP:9863"/>
        <dbReference type="Rhea" id="RHEA-COMP:11604"/>
        <dbReference type="ChEBI" id="CHEBI:15378"/>
        <dbReference type="ChEBI" id="CHEBI:29999"/>
        <dbReference type="ChEBI" id="CHEBI:30616"/>
        <dbReference type="ChEBI" id="CHEBI:83421"/>
        <dbReference type="ChEBI" id="CHEBI:456216"/>
        <dbReference type="EC" id="2.7.12.2"/>
    </reaction>
</comment>
<dbReference type="InterPro" id="IPR000719">
    <property type="entry name" value="Prot_kinase_dom"/>
</dbReference>
<dbReference type="EC" id="2.7.12.2" evidence="6"/>
<dbReference type="InterPro" id="IPR011009">
    <property type="entry name" value="Kinase-like_dom_sf"/>
</dbReference>
<dbReference type="InterPro" id="IPR008271">
    <property type="entry name" value="Ser/Thr_kinase_AS"/>
</dbReference>
<evidence type="ECO:0000256" key="11">
    <source>
        <dbReference type="RuleBase" id="RU000304"/>
    </source>
</evidence>
<dbReference type="Proteomes" id="UP001153069">
    <property type="component" value="Unassembled WGS sequence"/>
</dbReference>
<evidence type="ECO:0000256" key="5">
    <source>
        <dbReference type="ARBA" id="ARBA00038035"/>
    </source>
</evidence>
<dbReference type="PROSITE" id="PS00107">
    <property type="entry name" value="PROTEIN_KINASE_ATP"/>
    <property type="match status" value="1"/>
</dbReference>
<evidence type="ECO:0000256" key="2">
    <source>
        <dbReference type="ARBA" id="ARBA00022741"/>
    </source>
</evidence>
<evidence type="ECO:0000256" key="9">
    <source>
        <dbReference type="ARBA" id="ARBA00051693"/>
    </source>
</evidence>
<keyword evidence="4 10" id="KW-0067">ATP-binding</keyword>
<keyword evidence="11" id="KW-0723">Serine/threonine-protein kinase</keyword>
<keyword evidence="14" id="KW-1185">Reference proteome</keyword>
<evidence type="ECO:0000256" key="1">
    <source>
        <dbReference type="ARBA" id="ARBA00022679"/>
    </source>
</evidence>
<comment type="caution">
    <text evidence="13">The sequence shown here is derived from an EMBL/GenBank/DDBJ whole genome shotgun (WGS) entry which is preliminary data.</text>
</comment>
<dbReference type="GO" id="GO:0004674">
    <property type="term" value="F:protein serine/threonine kinase activity"/>
    <property type="evidence" value="ECO:0007669"/>
    <property type="project" value="UniProtKB-KW"/>
</dbReference>
<evidence type="ECO:0000256" key="8">
    <source>
        <dbReference type="ARBA" id="ARBA00049299"/>
    </source>
</evidence>
<dbReference type="PROSITE" id="PS50011">
    <property type="entry name" value="PROTEIN_KINASE_DOM"/>
    <property type="match status" value="1"/>
</dbReference>
<dbReference type="OrthoDB" id="10252354at2759"/>
<evidence type="ECO:0000256" key="3">
    <source>
        <dbReference type="ARBA" id="ARBA00022777"/>
    </source>
</evidence>
<evidence type="ECO:0000259" key="12">
    <source>
        <dbReference type="PROSITE" id="PS50011"/>
    </source>
</evidence>
<comment type="catalytic activity">
    <reaction evidence="9">
        <text>L-tyrosyl-[protein] + ATP = O-phospho-L-tyrosyl-[protein] + ADP + H(+)</text>
        <dbReference type="Rhea" id="RHEA:10596"/>
        <dbReference type="Rhea" id="RHEA-COMP:10136"/>
        <dbReference type="Rhea" id="RHEA-COMP:20101"/>
        <dbReference type="ChEBI" id="CHEBI:15378"/>
        <dbReference type="ChEBI" id="CHEBI:30616"/>
        <dbReference type="ChEBI" id="CHEBI:46858"/>
        <dbReference type="ChEBI" id="CHEBI:61978"/>
        <dbReference type="ChEBI" id="CHEBI:456216"/>
        <dbReference type="EC" id="2.7.12.2"/>
    </reaction>
</comment>
<comment type="catalytic activity">
    <reaction evidence="8">
        <text>L-threonyl-[protein] + ATP = O-phospho-L-threonyl-[protein] + ADP + H(+)</text>
        <dbReference type="Rhea" id="RHEA:46608"/>
        <dbReference type="Rhea" id="RHEA-COMP:11060"/>
        <dbReference type="Rhea" id="RHEA-COMP:11605"/>
        <dbReference type="ChEBI" id="CHEBI:15378"/>
        <dbReference type="ChEBI" id="CHEBI:30013"/>
        <dbReference type="ChEBI" id="CHEBI:30616"/>
        <dbReference type="ChEBI" id="CHEBI:61977"/>
        <dbReference type="ChEBI" id="CHEBI:456216"/>
        <dbReference type="EC" id="2.7.12.2"/>
    </reaction>
</comment>
<accession>A0A9N8HAK6</accession>
<dbReference type="GO" id="GO:0004708">
    <property type="term" value="F:MAP kinase kinase activity"/>
    <property type="evidence" value="ECO:0007669"/>
    <property type="project" value="UniProtKB-EC"/>
</dbReference>
<dbReference type="Pfam" id="PF00069">
    <property type="entry name" value="Pkinase"/>
    <property type="match status" value="1"/>
</dbReference>
<keyword evidence="2 10" id="KW-0547">Nucleotide-binding</keyword>
<gene>
    <name evidence="13" type="ORF">SEMRO_151_G069320.1</name>
</gene>
<evidence type="ECO:0000256" key="4">
    <source>
        <dbReference type="ARBA" id="ARBA00022840"/>
    </source>
</evidence>
<feature type="binding site" evidence="10">
    <location>
        <position position="99"/>
    </location>
    <ligand>
        <name>ATP</name>
        <dbReference type="ChEBI" id="CHEBI:30616"/>
    </ligand>
</feature>
<dbReference type="SMART" id="SM00220">
    <property type="entry name" value="S_TKc"/>
    <property type="match status" value="1"/>
</dbReference>
<dbReference type="GO" id="GO:0005524">
    <property type="term" value="F:ATP binding"/>
    <property type="evidence" value="ECO:0007669"/>
    <property type="project" value="UniProtKB-UniRule"/>
</dbReference>
<reference evidence="13" key="1">
    <citation type="submission" date="2020-06" db="EMBL/GenBank/DDBJ databases">
        <authorList>
            <consortium name="Plant Systems Biology data submission"/>
        </authorList>
    </citation>
    <scope>NUCLEOTIDE SEQUENCE</scope>
    <source>
        <strain evidence="13">D6</strain>
    </source>
</reference>
<feature type="domain" description="Protein kinase" evidence="12">
    <location>
        <begin position="63"/>
        <end position="325"/>
    </location>
</feature>
<evidence type="ECO:0000313" key="14">
    <source>
        <dbReference type="Proteomes" id="UP001153069"/>
    </source>
</evidence>
<protein>
    <recommendedName>
        <fullName evidence="6">mitogen-activated protein kinase kinase</fullName>
        <ecNumber evidence="6">2.7.12.2</ecNumber>
    </recommendedName>
</protein>
<dbReference type="AlphaFoldDB" id="A0A9N8HAK6"/>
<name>A0A9N8HAK6_9STRA</name>
<evidence type="ECO:0000313" key="13">
    <source>
        <dbReference type="EMBL" id="CAB9502963.1"/>
    </source>
</evidence>
<dbReference type="PROSITE" id="PS00108">
    <property type="entry name" value="PROTEIN_KINASE_ST"/>
    <property type="match status" value="1"/>
</dbReference>
<dbReference type="EMBL" id="CAICTM010000150">
    <property type="protein sequence ID" value="CAB9502963.1"/>
    <property type="molecule type" value="Genomic_DNA"/>
</dbReference>
<dbReference type="Gene3D" id="1.10.510.10">
    <property type="entry name" value="Transferase(Phosphotransferase) domain 1"/>
    <property type="match status" value="1"/>
</dbReference>
<evidence type="ECO:0000256" key="7">
    <source>
        <dbReference type="ARBA" id="ARBA00049014"/>
    </source>
</evidence>
<evidence type="ECO:0000256" key="6">
    <source>
        <dbReference type="ARBA" id="ARBA00038999"/>
    </source>
</evidence>
<sequence>MRMRKPLSILPLEIVEQNPVDEDDNDFSWGNSTYRQEGLTIGKDYLRFEGNTIIRGKLDPESLSLGATIGRGAFSRVQRAVWKCKDVNSKSSSMVVAVKQYLLCATQQKRQMLIQELRSLCKVECDGLVKLQGAFLEKDTVTMVLEFMDQGSLDNVISKRDTLFTPPTVAGVAFQLLHGLDHLHKHRILHRDVKSENCLLNSKGEAKLCDFGIAALMGDQSMNKTVVGTTKFMAPERLRAQKYGTSSDMWSFGLVLCHMITGEKPWDDVNSIVDLLVTVEETDPAVPIESTHEIEDGLREILASCMRLESEKRMPARILLHSPWFSVMHAIASFQEAVDVVVKVL</sequence>
<dbReference type="PANTHER" id="PTHR48013">
    <property type="entry name" value="DUAL SPECIFICITY MITOGEN-ACTIVATED PROTEIN KINASE KINASE 5-RELATED"/>
    <property type="match status" value="1"/>
</dbReference>
<evidence type="ECO:0000256" key="10">
    <source>
        <dbReference type="PROSITE-ProRule" id="PRU10141"/>
    </source>
</evidence>
<comment type="similarity">
    <text evidence="5">Belongs to the protein kinase superfamily. STE Ser/Thr protein kinase family. MAP kinase kinase subfamily.</text>
</comment>
<organism evidence="13 14">
    <name type="scientific">Seminavis robusta</name>
    <dbReference type="NCBI Taxonomy" id="568900"/>
    <lineage>
        <taxon>Eukaryota</taxon>
        <taxon>Sar</taxon>
        <taxon>Stramenopiles</taxon>
        <taxon>Ochrophyta</taxon>
        <taxon>Bacillariophyta</taxon>
        <taxon>Bacillariophyceae</taxon>
        <taxon>Bacillariophycidae</taxon>
        <taxon>Naviculales</taxon>
        <taxon>Naviculaceae</taxon>
        <taxon>Seminavis</taxon>
    </lineage>
</organism>
<dbReference type="PANTHER" id="PTHR48013:SF9">
    <property type="entry name" value="DUAL SPECIFICITY MITOGEN-ACTIVATED PROTEIN KINASE KINASE 5"/>
    <property type="match status" value="1"/>
</dbReference>
<proteinExistence type="inferred from homology"/>